<dbReference type="Proteomes" id="UP000541610">
    <property type="component" value="Unassembled WGS sequence"/>
</dbReference>
<dbReference type="AlphaFoldDB" id="A0A7J6P6K3"/>
<name>A0A7J6P6K3_PEROL</name>
<dbReference type="EMBL" id="JABANP010000072">
    <property type="protein sequence ID" value="KAF4691738.1"/>
    <property type="molecule type" value="Genomic_DNA"/>
</dbReference>
<comment type="caution">
    <text evidence="1">The sequence shown here is derived from an EMBL/GenBank/DDBJ whole genome shotgun (WGS) entry which is preliminary data.</text>
</comment>
<protein>
    <submittedName>
        <fullName evidence="1">Uncharacterized protein</fullName>
    </submittedName>
</protein>
<evidence type="ECO:0000313" key="1">
    <source>
        <dbReference type="EMBL" id="KAF4691738.1"/>
    </source>
</evidence>
<dbReference type="OrthoDB" id="432077at2759"/>
<reference evidence="1 2" key="1">
    <citation type="submission" date="2020-04" db="EMBL/GenBank/DDBJ databases">
        <title>Perkinsus olseni comparative genomics.</title>
        <authorList>
            <person name="Bogema D.R."/>
        </authorList>
    </citation>
    <scope>NUCLEOTIDE SEQUENCE [LARGE SCALE GENOMIC DNA]</scope>
    <source>
        <strain evidence="1">00978-12</strain>
    </source>
</reference>
<sequence>MIDIRRIASGGNTITSKCALAEQGRSLASKAFDSCMRLGYIISCITVAADSAPCEPLVGIYDKASGPPKLSGYFNFTSSHFDMNWTYAGTPYGVDHVPYKMEKNETSGKLCWVHIPQDAGKSIPKNVTDHVGLIRLYWNQGSLMLPVQFEGKDSFTIVYFKKSAAPQISLLSMACWQR</sequence>
<proteinExistence type="predicted"/>
<organism evidence="1 2">
    <name type="scientific">Perkinsus olseni</name>
    <name type="common">Perkinsus atlanticus</name>
    <dbReference type="NCBI Taxonomy" id="32597"/>
    <lineage>
        <taxon>Eukaryota</taxon>
        <taxon>Sar</taxon>
        <taxon>Alveolata</taxon>
        <taxon>Perkinsozoa</taxon>
        <taxon>Perkinsea</taxon>
        <taxon>Perkinsida</taxon>
        <taxon>Perkinsidae</taxon>
        <taxon>Perkinsus</taxon>
    </lineage>
</organism>
<accession>A0A7J6P6K3</accession>
<gene>
    <name evidence="1" type="ORF">FOZ60_014888</name>
</gene>
<evidence type="ECO:0000313" key="2">
    <source>
        <dbReference type="Proteomes" id="UP000541610"/>
    </source>
</evidence>